<organism evidence="7 8">
    <name type="scientific">Candidatus Galacturonatibacter soehngenii</name>
    <dbReference type="NCBI Taxonomy" id="2307010"/>
    <lineage>
        <taxon>Bacteria</taxon>
        <taxon>Bacillati</taxon>
        <taxon>Bacillota</taxon>
        <taxon>Clostridia</taxon>
        <taxon>Lachnospirales</taxon>
        <taxon>Lachnospiraceae</taxon>
        <taxon>Candidatus Galacturonatibacter</taxon>
    </lineage>
</organism>
<evidence type="ECO:0000313" key="7">
    <source>
        <dbReference type="EMBL" id="KAB1434299.1"/>
    </source>
</evidence>
<dbReference type="PANTHER" id="PTHR33507">
    <property type="entry name" value="INNER MEMBRANE PROTEIN YBBJ"/>
    <property type="match status" value="1"/>
</dbReference>
<dbReference type="InterPro" id="IPR002810">
    <property type="entry name" value="NfeD-like_C"/>
</dbReference>
<reference evidence="7 8" key="2">
    <citation type="submission" date="2020-02" db="EMBL/GenBank/DDBJ databases">
        <title>Candidatus Galacturonibacter soehngenii shows hetero-acetogenic catabolism of galacturonic acid but lacks a canonical carbon monoxide dehydrogenase/acetyl-CoA synthase complex.</title>
        <authorList>
            <person name="Diender M."/>
            <person name="Stouten G.R."/>
            <person name="Petersen J.F."/>
            <person name="Nielsen P.H."/>
            <person name="Dueholm M.S."/>
            <person name="Pronk J.T."/>
            <person name="Van Loosdrecht M.C.M."/>
        </authorList>
    </citation>
    <scope>NUCLEOTIDE SEQUENCE [LARGE SCALE GENOMIC DNA]</scope>
    <source>
        <strain evidence="7">GalUA</strain>
    </source>
</reference>
<evidence type="ECO:0000313" key="8">
    <source>
        <dbReference type="Proteomes" id="UP000461768"/>
    </source>
</evidence>
<evidence type="ECO:0000256" key="4">
    <source>
        <dbReference type="ARBA" id="ARBA00023136"/>
    </source>
</evidence>
<feature type="domain" description="NfeD-like C-terminal" evidence="6">
    <location>
        <begin position="80"/>
        <end position="140"/>
    </location>
</feature>
<dbReference type="InterPro" id="IPR012340">
    <property type="entry name" value="NA-bd_OB-fold"/>
</dbReference>
<sequence>MYDMYWLILFVILLIIEIITLGLTTIWFAGGALAAFVASVFNASLGIQIILFFLVSFLLLFLTRPIAMRYLNQNRTKTNAESLIGKIAIVTKDISNIKGEGSVIVNGLEWSARSVYDEVTIAKDALVIIKEISGVKLIVEEKREENE</sequence>
<protein>
    <submittedName>
        <fullName evidence="7">NfeD family protein</fullName>
    </submittedName>
</protein>
<proteinExistence type="predicted"/>
<dbReference type="Gene3D" id="2.40.50.140">
    <property type="entry name" value="Nucleic acid-binding proteins"/>
    <property type="match status" value="1"/>
</dbReference>
<evidence type="ECO:0000256" key="3">
    <source>
        <dbReference type="ARBA" id="ARBA00022989"/>
    </source>
</evidence>
<dbReference type="SUPFAM" id="SSF141322">
    <property type="entry name" value="NfeD domain-like"/>
    <property type="match status" value="1"/>
</dbReference>
<evidence type="ECO:0000256" key="5">
    <source>
        <dbReference type="SAM" id="Phobius"/>
    </source>
</evidence>
<evidence type="ECO:0000259" key="6">
    <source>
        <dbReference type="Pfam" id="PF01957"/>
    </source>
</evidence>
<comment type="subcellular location">
    <subcellularLocation>
        <location evidence="1">Membrane</location>
        <topology evidence="1">Multi-pass membrane protein</topology>
    </subcellularLocation>
</comment>
<feature type="transmembrane region" description="Helical" evidence="5">
    <location>
        <begin position="7"/>
        <end position="29"/>
    </location>
</feature>
<comment type="caution">
    <text evidence="7">The sequence shown here is derived from an EMBL/GenBank/DDBJ whole genome shotgun (WGS) entry which is preliminary data.</text>
</comment>
<accession>A0A7V7QHU6</accession>
<gene>
    <name evidence="7" type="ORF">F7O84_17565</name>
</gene>
<dbReference type="GO" id="GO:0005886">
    <property type="term" value="C:plasma membrane"/>
    <property type="evidence" value="ECO:0007669"/>
    <property type="project" value="TreeGrafter"/>
</dbReference>
<evidence type="ECO:0000256" key="2">
    <source>
        <dbReference type="ARBA" id="ARBA00022692"/>
    </source>
</evidence>
<dbReference type="Proteomes" id="UP000461768">
    <property type="component" value="Unassembled WGS sequence"/>
</dbReference>
<keyword evidence="3 5" id="KW-1133">Transmembrane helix</keyword>
<keyword evidence="4 5" id="KW-0472">Membrane</keyword>
<dbReference type="EMBL" id="WAGX01000008">
    <property type="protein sequence ID" value="KAB1434299.1"/>
    <property type="molecule type" value="Genomic_DNA"/>
</dbReference>
<evidence type="ECO:0000256" key="1">
    <source>
        <dbReference type="ARBA" id="ARBA00004141"/>
    </source>
</evidence>
<keyword evidence="8" id="KW-1185">Reference proteome</keyword>
<name>A0A7V7QHU6_9FIRM</name>
<keyword evidence="2 5" id="KW-0812">Transmembrane</keyword>
<reference evidence="7 8" key="1">
    <citation type="submission" date="2019-09" db="EMBL/GenBank/DDBJ databases">
        <authorList>
            <person name="Valk L.C."/>
        </authorList>
    </citation>
    <scope>NUCLEOTIDE SEQUENCE [LARGE SCALE GENOMIC DNA]</scope>
    <source>
        <strain evidence="7">GalUA</strain>
    </source>
</reference>
<dbReference type="OrthoDB" id="5054at2"/>
<feature type="transmembrane region" description="Helical" evidence="5">
    <location>
        <begin position="35"/>
        <end position="62"/>
    </location>
</feature>
<dbReference type="PANTHER" id="PTHR33507:SF3">
    <property type="entry name" value="INNER MEMBRANE PROTEIN YBBJ"/>
    <property type="match status" value="1"/>
</dbReference>
<dbReference type="InterPro" id="IPR052165">
    <property type="entry name" value="Membrane_assoc_protease"/>
</dbReference>
<dbReference type="AlphaFoldDB" id="A0A7V7QHU6"/>
<dbReference type="RefSeq" id="WP_151148289.1">
    <property type="nucleotide sequence ID" value="NZ_WAGX01000008.1"/>
</dbReference>
<dbReference type="Pfam" id="PF01957">
    <property type="entry name" value="NfeD"/>
    <property type="match status" value="1"/>
</dbReference>